<feature type="compositionally biased region" description="Polar residues" evidence="1">
    <location>
        <begin position="198"/>
        <end position="209"/>
    </location>
</feature>
<name>A0A4U3LZQ4_9ACTN</name>
<feature type="compositionally biased region" description="Basic and acidic residues" evidence="1">
    <location>
        <begin position="119"/>
        <end position="131"/>
    </location>
</feature>
<protein>
    <submittedName>
        <fullName evidence="2">Uncharacterized protein</fullName>
    </submittedName>
</protein>
<organism evidence="2 3">
    <name type="scientific">Kribbella jiaozuonensis</name>
    <dbReference type="NCBI Taxonomy" id="2575441"/>
    <lineage>
        <taxon>Bacteria</taxon>
        <taxon>Bacillati</taxon>
        <taxon>Actinomycetota</taxon>
        <taxon>Actinomycetes</taxon>
        <taxon>Propionibacteriales</taxon>
        <taxon>Kribbellaceae</taxon>
        <taxon>Kribbella</taxon>
    </lineage>
</organism>
<dbReference type="AlphaFoldDB" id="A0A4U3LZQ4"/>
<dbReference type="Proteomes" id="UP000305836">
    <property type="component" value="Unassembled WGS sequence"/>
</dbReference>
<evidence type="ECO:0000256" key="1">
    <source>
        <dbReference type="SAM" id="MobiDB-lite"/>
    </source>
</evidence>
<feature type="compositionally biased region" description="Low complexity" evidence="1">
    <location>
        <begin position="147"/>
        <end position="162"/>
    </location>
</feature>
<gene>
    <name evidence="2" type="ORF">FDA38_00175</name>
</gene>
<dbReference type="EMBL" id="SZPZ01000001">
    <property type="protein sequence ID" value="TKK81332.1"/>
    <property type="molecule type" value="Genomic_DNA"/>
</dbReference>
<dbReference type="RefSeq" id="WP_137252048.1">
    <property type="nucleotide sequence ID" value="NZ_JBHSPQ010000004.1"/>
</dbReference>
<evidence type="ECO:0000313" key="2">
    <source>
        <dbReference type="EMBL" id="TKK81332.1"/>
    </source>
</evidence>
<evidence type="ECO:0000313" key="3">
    <source>
        <dbReference type="Proteomes" id="UP000305836"/>
    </source>
</evidence>
<keyword evidence="3" id="KW-1185">Reference proteome</keyword>
<reference evidence="2 3" key="1">
    <citation type="submission" date="2019-04" db="EMBL/GenBank/DDBJ databases">
        <title>Kribbella sp. NEAU-THZ 27 nov., a novel actinomycete isolated from soil.</title>
        <authorList>
            <person name="Duan L."/>
        </authorList>
    </citation>
    <scope>NUCLEOTIDE SEQUENCE [LARGE SCALE GENOMIC DNA]</scope>
    <source>
        <strain evidence="3">NEAU-THZ27</strain>
    </source>
</reference>
<proteinExistence type="predicted"/>
<sequence>MKVTSFRELMREQANAAVRISGAHHSSWNQKFKVAAEAMYDASRLPELMPPDQRDQAVARIAAAMNAGFAKVAKLPESADAEARRAVGMQAAADGSKMVSRLKKQWQMPAPNQQVQRGAEQRRTAQPERGDGPQSPPPSAPTPASPAAPTIQPAQAAPALPPDIAAAARAGLSGAPLASAGRLSAERQVARGAGATAPATQRQAPETQR</sequence>
<accession>A0A4U3LZQ4</accession>
<feature type="compositionally biased region" description="Pro residues" evidence="1">
    <location>
        <begin position="134"/>
        <end position="146"/>
    </location>
</feature>
<feature type="region of interest" description="Disordered" evidence="1">
    <location>
        <begin position="98"/>
        <end position="162"/>
    </location>
</feature>
<comment type="caution">
    <text evidence="2">The sequence shown here is derived from an EMBL/GenBank/DDBJ whole genome shotgun (WGS) entry which is preliminary data.</text>
</comment>
<feature type="region of interest" description="Disordered" evidence="1">
    <location>
        <begin position="178"/>
        <end position="209"/>
    </location>
</feature>
<dbReference type="OrthoDB" id="3812884at2"/>